<evidence type="ECO:0000256" key="3">
    <source>
        <dbReference type="ARBA" id="ARBA00022833"/>
    </source>
</evidence>
<sequence>MLTLHSADLVVPGAGTEPIADGAVAVEGGTVAAVGPYDEVSAAYPRARTRRWAGVLTPGLVHRGAGPLLGRAYHPDPREADELGTEPLTGAALDALAMDDARWGGSARRGLQRLLRHGVTAVAGPFPRPAVRRAVARAGLATVADGDPDAPVPPLDPLDPPTGTDPQRAFAGALVPGARADLAAFVAPDLAALAATGAAACRATVLAGRLAYRGR</sequence>
<keyword evidence="3" id="KW-0862">Zinc</keyword>
<feature type="compositionally biased region" description="Pro residues" evidence="4">
    <location>
        <begin position="150"/>
        <end position="160"/>
    </location>
</feature>
<reference evidence="7" key="1">
    <citation type="submission" date="2023-07" db="EMBL/GenBank/DDBJ databases">
        <title>30 novel species of actinomycetes from the DSMZ collection.</title>
        <authorList>
            <person name="Nouioui I."/>
        </authorList>
    </citation>
    <scope>NUCLEOTIDE SEQUENCE [LARGE SCALE GENOMIC DNA]</scope>
    <source>
        <strain evidence="7">DSM 42041</strain>
    </source>
</reference>
<dbReference type="RefSeq" id="WP_311674395.1">
    <property type="nucleotide sequence ID" value="NZ_JAVREQ010000016.1"/>
</dbReference>
<proteinExistence type="predicted"/>
<evidence type="ECO:0000313" key="7">
    <source>
        <dbReference type="Proteomes" id="UP001183414"/>
    </source>
</evidence>
<dbReference type="Gene3D" id="2.30.40.10">
    <property type="entry name" value="Urease, subunit C, domain 1"/>
    <property type="match status" value="1"/>
</dbReference>
<feature type="domain" description="Aminodeoxyfutalosine deaminase/Imidazolonepropionase-like composite" evidence="5">
    <location>
        <begin position="22"/>
        <end position="47"/>
    </location>
</feature>
<evidence type="ECO:0000259" key="5">
    <source>
        <dbReference type="Pfam" id="PF22039"/>
    </source>
</evidence>
<evidence type="ECO:0000313" key="6">
    <source>
        <dbReference type="EMBL" id="MDT0380667.1"/>
    </source>
</evidence>
<keyword evidence="1" id="KW-0479">Metal-binding</keyword>
<accession>A0ABU2NUL2</accession>
<dbReference type="InterPro" id="IPR011059">
    <property type="entry name" value="Metal-dep_hydrolase_composite"/>
</dbReference>
<evidence type="ECO:0000256" key="2">
    <source>
        <dbReference type="ARBA" id="ARBA00022801"/>
    </source>
</evidence>
<name>A0ABU2NUL2_9ACTN</name>
<evidence type="ECO:0000256" key="1">
    <source>
        <dbReference type="ARBA" id="ARBA00022723"/>
    </source>
</evidence>
<keyword evidence="7" id="KW-1185">Reference proteome</keyword>
<gene>
    <name evidence="6" type="ORF">RM572_18090</name>
</gene>
<dbReference type="Pfam" id="PF22039">
    <property type="entry name" value="HUTI_composite_bact"/>
    <property type="match status" value="1"/>
</dbReference>
<dbReference type="InterPro" id="IPR054418">
    <property type="entry name" value="MQNX/HUTI_composite_N"/>
</dbReference>
<comment type="caution">
    <text evidence="6">The sequence shown here is derived from an EMBL/GenBank/DDBJ whole genome shotgun (WGS) entry which is preliminary data.</text>
</comment>
<dbReference type="SUPFAM" id="SSF51338">
    <property type="entry name" value="Composite domain of metallo-dependent hydrolases"/>
    <property type="match status" value="1"/>
</dbReference>
<organism evidence="6 7">
    <name type="scientific">Streptomyces hazeniae</name>
    <dbReference type="NCBI Taxonomy" id="3075538"/>
    <lineage>
        <taxon>Bacteria</taxon>
        <taxon>Bacillati</taxon>
        <taxon>Actinomycetota</taxon>
        <taxon>Actinomycetes</taxon>
        <taxon>Kitasatosporales</taxon>
        <taxon>Streptomycetaceae</taxon>
        <taxon>Streptomyces</taxon>
    </lineage>
</organism>
<dbReference type="Proteomes" id="UP001183414">
    <property type="component" value="Unassembled WGS sequence"/>
</dbReference>
<protein>
    <recommendedName>
        <fullName evidence="5">Aminodeoxyfutalosine deaminase/Imidazolonepropionase-like composite domain-containing protein</fullName>
    </recommendedName>
</protein>
<dbReference type="EMBL" id="JAVREQ010000016">
    <property type="protein sequence ID" value="MDT0380667.1"/>
    <property type="molecule type" value="Genomic_DNA"/>
</dbReference>
<keyword evidence="2" id="KW-0378">Hydrolase</keyword>
<evidence type="ECO:0000256" key="4">
    <source>
        <dbReference type="SAM" id="MobiDB-lite"/>
    </source>
</evidence>
<feature type="region of interest" description="Disordered" evidence="4">
    <location>
        <begin position="142"/>
        <end position="165"/>
    </location>
</feature>